<evidence type="ECO:0000313" key="1">
    <source>
        <dbReference type="EMBL" id="QDV58540.1"/>
    </source>
</evidence>
<dbReference type="AlphaFoldDB" id="A0A518IZL4"/>
<keyword evidence="2" id="KW-1185">Reference proteome</keyword>
<gene>
    <name evidence="1" type="ORF">Mal33_45630</name>
</gene>
<accession>A0A518IZL4</accession>
<organism evidence="1 2">
    <name type="scientific">Rosistilla oblonga</name>
    <dbReference type="NCBI Taxonomy" id="2527990"/>
    <lineage>
        <taxon>Bacteria</taxon>
        <taxon>Pseudomonadati</taxon>
        <taxon>Planctomycetota</taxon>
        <taxon>Planctomycetia</taxon>
        <taxon>Pirellulales</taxon>
        <taxon>Pirellulaceae</taxon>
        <taxon>Rosistilla</taxon>
    </lineage>
</organism>
<proteinExistence type="predicted"/>
<sequence>MRVVGGIVAEKRPKPLQRFWRGAAHRGGKRVPWRVATTGASTYLLSPEKQVGFPPRSGLII</sequence>
<reference evidence="1 2" key="1">
    <citation type="submission" date="2019-02" db="EMBL/GenBank/DDBJ databases">
        <title>Deep-cultivation of Planctomycetes and their phenomic and genomic characterization uncovers novel biology.</title>
        <authorList>
            <person name="Wiegand S."/>
            <person name="Jogler M."/>
            <person name="Boedeker C."/>
            <person name="Pinto D."/>
            <person name="Vollmers J."/>
            <person name="Rivas-Marin E."/>
            <person name="Kohn T."/>
            <person name="Peeters S.H."/>
            <person name="Heuer A."/>
            <person name="Rast P."/>
            <person name="Oberbeckmann S."/>
            <person name="Bunk B."/>
            <person name="Jeske O."/>
            <person name="Meyerdierks A."/>
            <person name="Storesund J.E."/>
            <person name="Kallscheuer N."/>
            <person name="Luecker S."/>
            <person name="Lage O.M."/>
            <person name="Pohl T."/>
            <person name="Merkel B.J."/>
            <person name="Hornburger P."/>
            <person name="Mueller R.-W."/>
            <person name="Bruemmer F."/>
            <person name="Labrenz M."/>
            <person name="Spormann A.M."/>
            <person name="Op den Camp H."/>
            <person name="Overmann J."/>
            <person name="Amann R."/>
            <person name="Jetten M.S.M."/>
            <person name="Mascher T."/>
            <person name="Medema M.H."/>
            <person name="Devos D.P."/>
            <person name="Kaster A.-K."/>
            <person name="Ovreas L."/>
            <person name="Rohde M."/>
            <person name="Galperin M.Y."/>
            <person name="Jogler C."/>
        </authorList>
    </citation>
    <scope>NUCLEOTIDE SEQUENCE [LARGE SCALE GENOMIC DNA]</scope>
    <source>
        <strain evidence="1 2">Mal33</strain>
    </source>
</reference>
<protein>
    <submittedName>
        <fullName evidence="1">Uncharacterized protein</fullName>
    </submittedName>
</protein>
<name>A0A518IZL4_9BACT</name>
<evidence type="ECO:0000313" key="2">
    <source>
        <dbReference type="Proteomes" id="UP000316770"/>
    </source>
</evidence>
<dbReference type="EMBL" id="CP036318">
    <property type="protein sequence ID" value="QDV58540.1"/>
    <property type="molecule type" value="Genomic_DNA"/>
</dbReference>
<dbReference type="Proteomes" id="UP000316770">
    <property type="component" value="Chromosome"/>
</dbReference>